<dbReference type="AlphaFoldDB" id="A0A200QUA2"/>
<sequence>MKLKINKACDLNSISVLPPHSRRPNAISSGTDSSVFGKSQASQIRSQQSQQSFSQGLSSQLSQNSLDEIIANEQRFGSQERENSAKRISCLAPITYAREENQMPISRSSNNYMHRWSSAPPTDHRCQVSEELEHRIGLIETSLNRFGRILDSIQSDIMQVNKAIKEVSLETEGVSKKLTVHDNSLQLMLKGEEEIKASLDGSLRSIPEQLRQDLNQYKLQEAVSAIATLPEQIEEQFLKLQDELCGAFTKEMKAITSGLKPSNHMDSVPSILPSRRRDCHLIQYQNEQPVIVKSLKLLGLRMTCTIDISRSRHTVVPPGVYTRRTRNPKIKVESRESLKPEPVSFTDRHHNIKPKPPKPEQVPLIELDREWRVIVESDEEIDVGFACLLKEKETGIIGKCLVETAEC</sequence>
<dbReference type="OMA" id="EFEHRIG"/>
<dbReference type="GO" id="GO:0009556">
    <property type="term" value="P:microsporogenesis"/>
    <property type="evidence" value="ECO:0007669"/>
    <property type="project" value="TreeGrafter"/>
</dbReference>
<organism evidence="2 3">
    <name type="scientific">Macleaya cordata</name>
    <name type="common">Five-seeded plume-poppy</name>
    <name type="synonym">Bocconia cordata</name>
    <dbReference type="NCBI Taxonomy" id="56857"/>
    <lineage>
        <taxon>Eukaryota</taxon>
        <taxon>Viridiplantae</taxon>
        <taxon>Streptophyta</taxon>
        <taxon>Embryophyta</taxon>
        <taxon>Tracheophyta</taxon>
        <taxon>Spermatophyta</taxon>
        <taxon>Magnoliopsida</taxon>
        <taxon>Ranunculales</taxon>
        <taxon>Papaveraceae</taxon>
        <taxon>Papaveroideae</taxon>
        <taxon>Macleaya</taxon>
    </lineage>
</organism>
<gene>
    <name evidence="2" type="ORF">BVC80_1787g98</name>
</gene>
<feature type="region of interest" description="Disordered" evidence="1">
    <location>
        <begin position="16"/>
        <end position="58"/>
    </location>
</feature>
<feature type="compositionally biased region" description="Low complexity" evidence="1">
    <location>
        <begin position="39"/>
        <end position="58"/>
    </location>
</feature>
<dbReference type="GO" id="GO:0042138">
    <property type="term" value="P:meiotic DNA double-strand break formation"/>
    <property type="evidence" value="ECO:0007669"/>
    <property type="project" value="TreeGrafter"/>
</dbReference>
<evidence type="ECO:0000313" key="3">
    <source>
        <dbReference type="Proteomes" id="UP000195402"/>
    </source>
</evidence>
<dbReference type="EMBL" id="MVGT01001064">
    <property type="protein sequence ID" value="OVA14022.1"/>
    <property type="molecule type" value="Genomic_DNA"/>
</dbReference>
<reference evidence="2 3" key="1">
    <citation type="journal article" date="2017" name="Mol. Plant">
        <title>The Genome of Medicinal Plant Macleaya cordata Provides New Insights into Benzylisoquinoline Alkaloids Metabolism.</title>
        <authorList>
            <person name="Liu X."/>
            <person name="Liu Y."/>
            <person name="Huang P."/>
            <person name="Ma Y."/>
            <person name="Qing Z."/>
            <person name="Tang Q."/>
            <person name="Cao H."/>
            <person name="Cheng P."/>
            <person name="Zheng Y."/>
            <person name="Yuan Z."/>
            <person name="Zhou Y."/>
            <person name="Liu J."/>
            <person name="Tang Z."/>
            <person name="Zhuo Y."/>
            <person name="Zhang Y."/>
            <person name="Yu L."/>
            <person name="Huang J."/>
            <person name="Yang P."/>
            <person name="Peng Q."/>
            <person name="Zhang J."/>
            <person name="Jiang W."/>
            <person name="Zhang Z."/>
            <person name="Lin K."/>
            <person name="Ro D.K."/>
            <person name="Chen X."/>
            <person name="Xiong X."/>
            <person name="Shang Y."/>
            <person name="Huang S."/>
            <person name="Zeng J."/>
        </authorList>
    </citation>
    <scope>NUCLEOTIDE SEQUENCE [LARGE SCALE GENOMIC DNA]</scope>
    <source>
        <strain evidence="3">cv. BLH2017</strain>
        <tissue evidence="2">Root</tissue>
    </source>
</reference>
<evidence type="ECO:0000256" key="1">
    <source>
        <dbReference type="SAM" id="MobiDB-lite"/>
    </source>
</evidence>
<dbReference type="PANTHER" id="PTHR37695:SF1">
    <property type="entry name" value="RECOMBINATION INITIATION DEFECTS 3-RELATED"/>
    <property type="match status" value="1"/>
</dbReference>
<comment type="caution">
    <text evidence="2">The sequence shown here is derived from an EMBL/GenBank/DDBJ whole genome shotgun (WGS) entry which is preliminary data.</text>
</comment>
<name>A0A200QUA2_MACCD</name>
<evidence type="ECO:0000313" key="2">
    <source>
        <dbReference type="EMBL" id="OVA14022.1"/>
    </source>
</evidence>
<feature type="compositionally biased region" description="Polar residues" evidence="1">
    <location>
        <begin position="26"/>
        <end position="37"/>
    </location>
</feature>
<proteinExistence type="predicted"/>
<dbReference type="GO" id="GO:0070192">
    <property type="term" value="P:chromosome organization involved in meiotic cell cycle"/>
    <property type="evidence" value="ECO:0007669"/>
    <property type="project" value="InterPro"/>
</dbReference>
<accession>A0A200QUA2</accession>
<feature type="region of interest" description="Disordered" evidence="1">
    <location>
        <begin position="335"/>
        <end position="360"/>
    </location>
</feature>
<dbReference type="GO" id="GO:0009553">
    <property type="term" value="P:embryo sac development"/>
    <property type="evidence" value="ECO:0007669"/>
    <property type="project" value="TreeGrafter"/>
</dbReference>
<evidence type="ECO:0008006" key="4">
    <source>
        <dbReference type="Google" id="ProtNLM"/>
    </source>
</evidence>
<dbReference type="STRING" id="56857.A0A200QUA2"/>
<keyword evidence="3" id="KW-1185">Reference proteome</keyword>
<dbReference type="InParanoid" id="A0A200QUA2"/>
<dbReference type="Proteomes" id="UP000195402">
    <property type="component" value="Unassembled WGS sequence"/>
</dbReference>
<dbReference type="PANTHER" id="PTHR37695">
    <property type="entry name" value="RECOMBINATION INITIATION DEFECTS 3-RELATED"/>
    <property type="match status" value="1"/>
</dbReference>
<protein>
    <recommendedName>
        <fullName evidence="4">Protein PAIR1</fullName>
    </recommendedName>
</protein>
<dbReference type="OrthoDB" id="1920658at2759"/>
<dbReference type="GO" id="GO:0005634">
    <property type="term" value="C:nucleus"/>
    <property type="evidence" value="ECO:0007669"/>
    <property type="project" value="TreeGrafter"/>
</dbReference>
<dbReference type="FunCoup" id="A0A200QUA2">
    <property type="interactions" value="1"/>
</dbReference>
<dbReference type="InterPro" id="IPR034546">
    <property type="entry name" value="PAIR1"/>
</dbReference>